<reference evidence="4 5" key="1">
    <citation type="submission" date="2017-07" db="EMBL/GenBank/DDBJ databases">
        <title>The new phylogeny of genus Mycobacterium.</title>
        <authorList>
            <person name="Tortoli E."/>
            <person name="Trovato A."/>
            <person name="Cirillo D.M."/>
        </authorList>
    </citation>
    <scope>NUCLEOTIDE SEQUENCE [LARGE SCALE GENOMIC DNA]</scope>
    <source>
        <strain evidence="4 5">ATCC 33027</strain>
    </source>
</reference>
<dbReference type="AlphaFoldDB" id="A0A255DCN9"/>
<protein>
    <submittedName>
        <fullName evidence="4">TetR family transcriptional regulator</fullName>
    </submittedName>
</protein>
<dbReference type="SUPFAM" id="SSF48498">
    <property type="entry name" value="Tetracyclin repressor-like, C-terminal domain"/>
    <property type="match status" value="1"/>
</dbReference>
<dbReference type="PRINTS" id="PR00455">
    <property type="entry name" value="HTHTETR"/>
</dbReference>
<evidence type="ECO:0000313" key="4">
    <source>
        <dbReference type="EMBL" id="OYN77146.1"/>
    </source>
</evidence>
<name>A0A255DCN9_9MYCO</name>
<dbReference type="Gene3D" id="1.10.357.10">
    <property type="entry name" value="Tetracycline Repressor, domain 2"/>
    <property type="match status" value="1"/>
</dbReference>
<dbReference type="OrthoDB" id="4214267at2"/>
<sequence>MLGRPAGSSGTETRQRIIEAAMRCVAEVGYSRATIRRIASDAQMTSGSLYHYFPNKTELIEATFNEVAELINERFRAAARRDGGVLDRLTAILDEGERITKDYPFAAAFERAIRSEGPQNLRLAEHAEKMFGELRGLFAEIIEQAKREGALSPSTSVQAATDAIVALIRGLEEHSTVAPTRRYRATVQALKLLLGGSLFDYSKLD</sequence>
<dbReference type="RefSeq" id="WP_094482832.1">
    <property type="nucleotide sequence ID" value="NZ_JACKSC010000266.1"/>
</dbReference>
<feature type="DNA-binding region" description="H-T-H motif" evidence="2">
    <location>
        <begin position="34"/>
        <end position="53"/>
    </location>
</feature>
<dbReference type="Pfam" id="PF00440">
    <property type="entry name" value="TetR_N"/>
    <property type="match status" value="1"/>
</dbReference>
<feature type="domain" description="HTH tetR-type" evidence="3">
    <location>
        <begin position="11"/>
        <end position="71"/>
    </location>
</feature>
<dbReference type="Proteomes" id="UP000216063">
    <property type="component" value="Unassembled WGS sequence"/>
</dbReference>
<dbReference type="InterPro" id="IPR001647">
    <property type="entry name" value="HTH_TetR"/>
</dbReference>
<dbReference type="SUPFAM" id="SSF46689">
    <property type="entry name" value="Homeodomain-like"/>
    <property type="match status" value="1"/>
</dbReference>
<evidence type="ECO:0000256" key="1">
    <source>
        <dbReference type="ARBA" id="ARBA00023125"/>
    </source>
</evidence>
<evidence type="ECO:0000313" key="5">
    <source>
        <dbReference type="Proteomes" id="UP000216063"/>
    </source>
</evidence>
<evidence type="ECO:0000259" key="3">
    <source>
        <dbReference type="PROSITE" id="PS50977"/>
    </source>
</evidence>
<dbReference type="InterPro" id="IPR009057">
    <property type="entry name" value="Homeodomain-like_sf"/>
</dbReference>
<dbReference type="GO" id="GO:0000976">
    <property type="term" value="F:transcription cis-regulatory region binding"/>
    <property type="evidence" value="ECO:0007669"/>
    <property type="project" value="TreeGrafter"/>
</dbReference>
<dbReference type="GO" id="GO:0003700">
    <property type="term" value="F:DNA-binding transcription factor activity"/>
    <property type="evidence" value="ECO:0007669"/>
    <property type="project" value="TreeGrafter"/>
</dbReference>
<proteinExistence type="predicted"/>
<accession>A0A255DCN9</accession>
<dbReference type="PROSITE" id="PS50977">
    <property type="entry name" value="HTH_TETR_2"/>
    <property type="match status" value="1"/>
</dbReference>
<dbReference type="PANTHER" id="PTHR30055">
    <property type="entry name" value="HTH-TYPE TRANSCRIPTIONAL REGULATOR RUTR"/>
    <property type="match status" value="1"/>
</dbReference>
<keyword evidence="1 2" id="KW-0238">DNA-binding</keyword>
<dbReference type="PANTHER" id="PTHR30055:SF226">
    <property type="entry name" value="HTH-TYPE TRANSCRIPTIONAL REGULATOR PKSA"/>
    <property type="match status" value="1"/>
</dbReference>
<keyword evidence="5" id="KW-1185">Reference proteome</keyword>
<comment type="caution">
    <text evidence="4">The sequence shown here is derived from an EMBL/GenBank/DDBJ whole genome shotgun (WGS) entry which is preliminary data.</text>
</comment>
<dbReference type="InterPro" id="IPR036271">
    <property type="entry name" value="Tet_transcr_reg_TetR-rel_C_sf"/>
</dbReference>
<gene>
    <name evidence="4" type="ORF">CG716_19590</name>
</gene>
<dbReference type="EMBL" id="NOZR01000018">
    <property type="protein sequence ID" value="OYN77146.1"/>
    <property type="molecule type" value="Genomic_DNA"/>
</dbReference>
<dbReference type="InterPro" id="IPR050109">
    <property type="entry name" value="HTH-type_TetR-like_transc_reg"/>
</dbReference>
<organism evidence="4 5">
    <name type="scientific">Mycolicibacterium sphagni</name>
    <dbReference type="NCBI Taxonomy" id="1786"/>
    <lineage>
        <taxon>Bacteria</taxon>
        <taxon>Bacillati</taxon>
        <taxon>Actinomycetota</taxon>
        <taxon>Actinomycetes</taxon>
        <taxon>Mycobacteriales</taxon>
        <taxon>Mycobacteriaceae</taxon>
        <taxon>Mycolicibacterium</taxon>
    </lineage>
</organism>
<evidence type="ECO:0000256" key="2">
    <source>
        <dbReference type="PROSITE-ProRule" id="PRU00335"/>
    </source>
</evidence>